<dbReference type="KEGG" id="apt:APA01_01540"/>
<dbReference type="AlphaFoldDB" id="C7JB33"/>
<gene>
    <name evidence="1" type="ordered locus">APA01_01540</name>
</gene>
<protein>
    <submittedName>
        <fullName evidence="1">Uncharacterized protein</fullName>
    </submittedName>
</protein>
<sequence length="50" mass="6043">MREMTYFKEIKSCLDILLYIETYIINKNSFFRQQKTNSHSIMCGVDRDFA</sequence>
<evidence type="ECO:0000313" key="1">
    <source>
        <dbReference type="EMBL" id="BAH98309.1"/>
    </source>
</evidence>
<evidence type="ECO:0000313" key="2">
    <source>
        <dbReference type="Proteomes" id="UP000000948"/>
    </source>
</evidence>
<accession>C7JB33</accession>
<name>C7JB33_ACEP3</name>
<dbReference type="STRING" id="634452.APA01_01540"/>
<dbReference type="EMBL" id="AP011121">
    <property type="protein sequence ID" value="BAH98309.1"/>
    <property type="molecule type" value="Genomic_DNA"/>
</dbReference>
<organism evidence="1 2">
    <name type="scientific">Acetobacter pasteurianus (strain NBRC 105184 / IFO 3283-01)</name>
    <dbReference type="NCBI Taxonomy" id="634452"/>
    <lineage>
        <taxon>Bacteria</taxon>
        <taxon>Pseudomonadati</taxon>
        <taxon>Pseudomonadota</taxon>
        <taxon>Alphaproteobacteria</taxon>
        <taxon>Acetobacterales</taxon>
        <taxon>Acetobacteraceae</taxon>
        <taxon>Acetobacter</taxon>
    </lineage>
</organism>
<dbReference type="Proteomes" id="UP000000948">
    <property type="component" value="Chromosome"/>
</dbReference>
<proteinExistence type="predicted"/>
<reference evidence="1 2" key="1">
    <citation type="journal article" date="2009" name="Nucleic Acids Res.">
        <title>Whole-genome analyses reveal genetic instability of Acetobacter pasteurianus.</title>
        <authorList>
            <person name="Azuma Y."/>
            <person name="Hosoyama A."/>
            <person name="Matsutani M."/>
            <person name="Furuya N."/>
            <person name="Horikawa H."/>
            <person name="Harada T."/>
            <person name="Hirakawa H."/>
            <person name="Kuhara S."/>
            <person name="Matsushita K."/>
            <person name="Fujita N."/>
            <person name="Shirai M."/>
        </authorList>
    </citation>
    <scope>NUCLEOTIDE SEQUENCE [LARGE SCALE GENOMIC DNA]</scope>
    <source>
        <strain evidence="2">NBRC 105184 / IFO 3283-01</strain>
    </source>
</reference>
<dbReference type="HOGENOM" id="CLU_3113360_0_0_5"/>